<dbReference type="InterPro" id="IPR036823">
    <property type="entry name" value="Ribosomal_uS7_dom_sf"/>
</dbReference>
<keyword evidence="3" id="KW-0687">Ribonucleoprotein</keyword>
<dbReference type="GO" id="GO:0005840">
    <property type="term" value="C:ribosome"/>
    <property type="evidence" value="ECO:0007669"/>
    <property type="project" value="UniProtKB-KW"/>
</dbReference>
<name>A0A2P1G888_9CRYP</name>
<keyword evidence="2 5" id="KW-0689">Ribosomal protein</keyword>
<dbReference type="Pfam" id="PF00177">
    <property type="entry name" value="Ribosomal_S7"/>
    <property type="match status" value="1"/>
</dbReference>
<dbReference type="AlphaFoldDB" id="A0A2P1G888"/>
<dbReference type="PIRSF" id="PIRSF002122">
    <property type="entry name" value="RPS7p_RPS7a_RPS5e_RPS7o"/>
    <property type="match status" value="1"/>
</dbReference>
<dbReference type="EMBL" id="MG680943">
    <property type="protein sequence ID" value="AVM81160.1"/>
    <property type="molecule type" value="Genomic_DNA"/>
</dbReference>
<proteinExistence type="inferred from homology"/>
<dbReference type="GeneID" id="36493084"/>
<comment type="similarity">
    <text evidence="1">Belongs to the universal ribosomal protein uS7 family.</text>
</comment>
<evidence type="ECO:0000256" key="1">
    <source>
        <dbReference type="ARBA" id="ARBA00007151"/>
    </source>
</evidence>
<dbReference type="GO" id="GO:0006412">
    <property type="term" value="P:translation"/>
    <property type="evidence" value="ECO:0007669"/>
    <property type="project" value="InterPro"/>
</dbReference>
<evidence type="ECO:0000259" key="4">
    <source>
        <dbReference type="Pfam" id="PF00177"/>
    </source>
</evidence>
<feature type="domain" description="Small ribosomal subunit protein uS7" evidence="4">
    <location>
        <begin position="15"/>
        <end position="135"/>
    </location>
</feature>
<reference evidence="5" key="1">
    <citation type="journal article" date="2018" name="BMC Genomics">
        <title>Comparative mitochondrial genomics of cryptophyte algae: gene shuffling and dynamic mobile genetic elements.</title>
        <authorList>
            <person name="Kim J.I."/>
            <person name="Yoon H.S."/>
            <person name="Yi G."/>
            <person name="Shin W."/>
            <person name="Archibald J.M."/>
        </authorList>
    </citation>
    <scope>NUCLEOTIDE SEQUENCE</scope>
    <source>
        <strain evidence="5">CCMP1868</strain>
    </source>
</reference>
<accession>A0A2P1G888</accession>
<organism evidence="5">
    <name type="scientific">Storeatula sp. CCMP1868</name>
    <dbReference type="NCBI Taxonomy" id="195070"/>
    <lineage>
        <taxon>Eukaryota</taxon>
        <taxon>Cryptophyceae</taxon>
        <taxon>Pyrenomonadales</taxon>
        <taxon>Pyrenomonadaceae</taxon>
        <taxon>Storeatula</taxon>
    </lineage>
</organism>
<dbReference type="GO" id="GO:1990904">
    <property type="term" value="C:ribonucleoprotein complex"/>
    <property type="evidence" value="ECO:0007669"/>
    <property type="project" value="UniProtKB-KW"/>
</dbReference>
<geneLocation type="mitochondrion" evidence="5"/>
<protein>
    <submittedName>
        <fullName evidence="5">Ribosomal protein S7</fullName>
    </submittedName>
</protein>
<evidence type="ECO:0000256" key="3">
    <source>
        <dbReference type="ARBA" id="ARBA00023274"/>
    </source>
</evidence>
<dbReference type="RefSeq" id="YP_009476667.1">
    <property type="nucleotide sequence ID" value="NC_037452.1"/>
</dbReference>
<keyword evidence="5" id="KW-0496">Mitochondrion</keyword>
<sequence length="142" mass="17098">MELKKLRNDLYKIKLFTKRGLKEKTEIFFKKICLEVKKNQKKSPILEIKKATEIVKPFYEIQLKKTRTKTTKIPFEIKQKKQQLLATQFFITGLKENKRNFFHKQLLDEVIGTLNLTSASLKFCENFQKMVEINKIFIEYRF</sequence>
<dbReference type="Gene3D" id="1.10.455.10">
    <property type="entry name" value="Ribosomal protein S7 domain"/>
    <property type="match status" value="1"/>
</dbReference>
<gene>
    <name evidence="5" type="primary">rps7</name>
    <name evidence="5" type="ORF">StoMt_p031</name>
</gene>
<evidence type="ECO:0000256" key="2">
    <source>
        <dbReference type="ARBA" id="ARBA00022980"/>
    </source>
</evidence>
<dbReference type="InterPro" id="IPR023798">
    <property type="entry name" value="Ribosomal_uS7_dom"/>
</dbReference>
<evidence type="ECO:0000313" key="5">
    <source>
        <dbReference type="EMBL" id="AVM81160.1"/>
    </source>
</evidence>
<dbReference type="InterPro" id="IPR000235">
    <property type="entry name" value="Ribosomal_uS7"/>
</dbReference>
<dbReference type="SUPFAM" id="SSF47973">
    <property type="entry name" value="Ribosomal protein S7"/>
    <property type="match status" value="1"/>
</dbReference>